<name>A0A4Q4T2Z3_9PEZI</name>
<comment type="caution">
    <text evidence="2">The sequence shown here is derived from an EMBL/GenBank/DDBJ whole genome shotgun (WGS) entry which is preliminary data.</text>
</comment>
<dbReference type="OrthoDB" id="440424at2759"/>
<dbReference type="Proteomes" id="UP000293360">
    <property type="component" value="Unassembled WGS sequence"/>
</dbReference>
<organism evidence="2 3">
    <name type="scientific">Monosporascus ibericus</name>
    <dbReference type="NCBI Taxonomy" id="155417"/>
    <lineage>
        <taxon>Eukaryota</taxon>
        <taxon>Fungi</taxon>
        <taxon>Dikarya</taxon>
        <taxon>Ascomycota</taxon>
        <taxon>Pezizomycotina</taxon>
        <taxon>Sordariomycetes</taxon>
        <taxon>Xylariomycetidae</taxon>
        <taxon>Xylariales</taxon>
        <taxon>Xylariales incertae sedis</taxon>
        <taxon>Monosporascus</taxon>
    </lineage>
</organism>
<feature type="transmembrane region" description="Helical" evidence="1">
    <location>
        <begin position="160"/>
        <end position="182"/>
    </location>
</feature>
<evidence type="ECO:0000256" key="1">
    <source>
        <dbReference type="SAM" id="Phobius"/>
    </source>
</evidence>
<gene>
    <name evidence="2" type="ORF">DL764_007123</name>
</gene>
<evidence type="ECO:0000313" key="2">
    <source>
        <dbReference type="EMBL" id="RYO98322.1"/>
    </source>
</evidence>
<keyword evidence="1" id="KW-1133">Transmembrane helix</keyword>
<proteinExistence type="predicted"/>
<dbReference type="STRING" id="155417.A0A4Q4T2Z3"/>
<accession>A0A4Q4T2Z3</accession>
<keyword evidence="3" id="KW-1185">Reference proteome</keyword>
<protein>
    <submittedName>
        <fullName evidence="2">Uncharacterized protein</fullName>
    </submittedName>
</protein>
<dbReference type="EMBL" id="QJNU01000465">
    <property type="protein sequence ID" value="RYO98322.1"/>
    <property type="molecule type" value="Genomic_DNA"/>
</dbReference>
<keyword evidence="1" id="KW-0812">Transmembrane</keyword>
<evidence type="ECO:0000313" key="3">
    <source>
        <dbReference type="Proteomes" id="UP000293360"/>
    </source>
</evidence>
<keyword evidence="1" id="KW-0472">Membrane</keyword>
<sequence length="196" mass="20417">MNPFEHLGKAAEQFGQGLAKGANEVGQRAGEILHGVANEIGPELMKASHELGPASVKGAGEFAQWAARASADLGEQVAPHAQYAAAGICILAEKSKGDIERLGNGILAKYGLSDDAERAHALRCWIEGVIRDGRNMPEGFKNVFDKVHGAVHHFANEQHVACGAVGTLLALAVMALLVPASIRALGFLPTGVLAGN</sequence>
<dbReference type="AlphaFoldDB" id="A0A4Q4T2Z3"/>
<reference evidence="2 3" key="1">
    <citation type="submission" date="2018-06" db="EMBL/GenBank/DDBJ databases">
        <title>Complete Genomes of Monosporascus.</title>
        <authorList>
            <person name="Robinson A.J."/>
            <person name="Natvig D.O."/>
        </authorList>
    </citation>
    <scope>NUCLEOTIDE SEQUENCE [LARGE SCALE GENOMIC DNA]</scope>
    <source>
        <strain evidence="2 3">CBS 110550</strain>
    </source>
</reference>